<keyword evidence="3" id="KW-0574">Periplasm</keyword>
<dbReference type="OrthoDB" id="7171936at2"/>
<dbReference type="GO" id="GO:0044780">
    <property type="term" value="P:bacterial-type flagellum assembly"/>
    <property type="evidence" value="ECO:0007669"/>
    <property type="project" value="InterPro"/>
</dbReference>
<dbReference type="EMBL" id="CP018911">
    <property type="protein sequence ID" value="AZU04826.1"/>
    <property type="molecule type" value="Genomic_DNA"/>
</dbReference>
<keyword evidence="2" id="KW-0732">Signal</keyword>
<dbReference type="InterPro" id="IPR013974">
    <property type="entry name" value="SAF"/>
</dbReference>
<dbReference type="PANTHER" id="PTHR36307">
    <property type="entry name" value="FLAGELLA BASAL BODY P-RING FORMATION PROTEIN FLGA"/>
    <property type="match status" value="1"/>
</dbReference>
<evidence type="ECO:0000313" key="5">
    <source>
        <dbReference type="Proteomes" id="UP000286954"/>
    </source>
</evidence>
<dbReference type="Pfam" id="PF13144">
    <property type="entry name" value="ChapFlgA"/>
    <property type="match status" value="1"/>
</dbReference>
<dbReference type="SMART" id="SM00858">
    <property type="entry name" value="SAF"/>
    <property type="match status" value="1"/>
</dbReference>
<dbReference type="Gene3D" id="2.30.30.760">
    <property type="match status" value="1"/>
</dbReference>
<gene>
    <name evidence="4" type="ORF">X907_2311</name>
</gene>
<dbReference type="InterPro" id="IPR017585">
    <property type="entry name" value="SAF_FlgA"/>
</dbReference>
<dbReference type="InterPro" id="IPR039246">
    <property type="entry name" value="Flagellar_FlgA"/>
</dbReference>
<comment type="subcellular location">
    <subcellularLocation>
        <location evidence="1">Periplasm</location>
    </subcellularLocation>
</comment>
<organism evidence="4 5">
    <name type="scientific">Glycocaulis alkaliphilus</name>
    <dbReference type="NCBI Taxonomy" id="1434191"/>
    <lineage>
        <taxon>Bacteria</taxon>
        <taxon>Pseudomonadati</taxon>
        <taxon>Pseudomonadota</taxon>
        <taxon>Alphaproteobacteria</taxon>
        <taxon>Maricaulales</taxon>
        <taxon>Maricaulaceae</taxon>
        <taxon>Glycocaulis</taxon>
    </lineage>
</organism>
<keyword evidence="4" id="KW-0966">Cell projection</keyword>
<protein>
    <submittedName>
        <fullName evidence="4">Flagellar basal body P-ring biosynthesis protein FlgA</fullName>
    </submittedName>
</protein>
<dbReference type="KEGG" id="gak:X907_2311"/>
<keyword evidence="5" id="KW-1185">Reference proteome</keyword>
<sequence>MLRVIATATLLAIAGTAFAAAQQSVLLRERVVVEGATVTLGDLFEGVEGEAASVTLARAPQPGSRTFLDPVWVSRQASRNGLEWANATGIERVAVERASQSLSAGEIADMIAAHMYRETGRSHEVTLSNRMLSIHAPVDAPGTPEIVRLELDGRTGPFRAEIRTHDGGDAVTITGRADPVMDVPVLGRPVARGEVIEAGDIEWVRMRSDRIRADAITSETALVGQEARRALRAGEALRGYDLREPAAITRGETVALVFQSGPLTLTARARALENAALGQTIRFVNLQSNRTVEGVVEGPGRARVTGATSNIF</sequence>
<dbReference type="Proteomes" id="UP000286954">
    <property type="component" value="Chromosome"/>
</dbReference>
<evidence type="ECO:0000256" key="1">
    <source>
        <dbReference type="ARBA" id="ARBA00004418"/>
    </source>
</evidence>
<dbReference type="GO" id="GO:0042597">
    <property type="term" value="C:periplasmic space"/>
    <property type="evidence" value="ECO:0007669"/>
    <property type="project" value="UniProtKB-SubCell"/>
</dbReference>
<dbReference type="RefSeq" id="WP_127568099.1">
    <property type="nucleotide sequence ID" value="NZ_BMFB01000001.1"/>
</dbReference>
<reference evidence="4 5" key="1">
    <citation type="submission" date="2016-12" db="EMBL/GenBank/DDBJ databases">
        <title>The genome of dimorphic prosthecate Glycocaulis alkaliphilus 6b-8t, isolated from crude oil dictates its adaptability in petroleum environments.</title>
        <authorList>
            <person name="Wu X.-L."/>
            <person name="Geng S."/>
        </authorList>
    </citation>
    <scope>NUCLEOTIDE SEQUENCE [LARGE SCALE GENOMIC DNA]</scope>
    <source>
        <strain evidence="4 5">6B-8</strain>
    </source>
</reference>
<dbReference type="AlphaFoldDB" id="A0A3T0EC05"/>
<dbReference type="NCBIfam" id="TIGR03170">
    <property type="entry name" value="flgA_cterm"/>
    <property type="match status" value="1"/>
</dbReference>
<dbReference type="PANTHER" id="PTHR36307:SF1">
    <property type="entry name" value="FLAGELLA BASAL BODY P-RING FORMATION PROTEIN FLGA"/>
    <property type="match status" value="1"/>
</dbReference>
<keyword evidence="4" id="KW-0969">Cilium</keyword>
<evidence type="ECO:0000313" key="4">
    <source>
        <dbReference type="EMBL" id="AZU04826.1"/>
    </source>
</evidence>
<accession>A0A3T0EC05</accession>
<dbReference type="Gene3D" id="3.90.1210.10">
    <property type="entry name" value="Antifreeze-like/N-acetylneuraminic acid synthase C-terminal domain"/>
    <property type="match status" value="1"/>
</dbReference>
<proteinExistence type="predicted"/>
<dbReference type="CDD" id="cd11614">
    <property type="entry name" value="SAF_CpaB_FlgA_like"/>
    <property type="match status" value="1"/>
</dbReference>
<name>A0A3T0EC05_9PROT</name>
<evidence type="ECO:0000256" key="2">
    <source>
        <dbReference type="ARBA" id="ARBA00022729"/>
    </source>
</evidence>
<evidence type="ECO:0000256" key="3">
    <source>
        <dbReference type="ARBA" id="ARBA00022764"/>
    </source>
</evidence>
<keyword evidence="4" id="KW-0282">Flagellum</keyword>